<reference evidence="22 23" key="1">
    <citation type="journal article" date="2016" name="Mol. Biol. Evol.">
        <title>Genome-Wide Survey of Gut Fungi (Harpellales) Reveals the First Horizontally Transferred Ubiquitin Gene from a Mosquito Host.</title>
        <authorList>
            <person name="Wang Y."/>
            <person name="White M.M."/>
            <person name="Kvist S."/>
            <person name="Moncalvo J.M."/>
        </authorList>
    </citation>
    <scope>NUCLEOTIDE SEQUENCE [LARGE SCALE GENOMIC DNA]</scope>
    <source>
        <strain evidence="22 23">ALG-7-W6</strain>
    </source>
</reference>
<dbReference type="PANTHER" id="PTHR14134:SF2">
    <property type="entry name" value="E3 UBIQUITIN-PROTEIN LIGASE RAD18"/>
    <property type="match status" value="1"/>
</dbReference>
<dbReference type="Pfam" id="PF02037">
    <property type="entry name" value="SAP"/>
    <property type="match status" value="1"/>
</dbReference>
<accession>A0A1R0GVG1</accession>
<gene>
    <name evidence="22" type="ORF">AYI68_g5028</name>
</gene>
<keyword evidence="11" id="KW-0833">Ubl conjugation pathway</keyword>
<dbReference type="InterPro" id="IPR003034">
    <property type="entry name" value="SAP_dom"/>
</dbReference>
<name>A0A1R0GVG1_9FUNG</name>
<comment type="similarity">
    <text evidence="4">Belongs to the RAD18 family.</text>
</comment>
<evidence type="ECO:0000256" key="5">
    <source>
        <dbReference type="ARBA" id="ARBA00012483"/>
    </source>
</evidence>
<proteinExistence type="inferred from homology"/>
<evidence type="ECO:0000313" key="23">
    <source>
        <dbReference type="Proteomes" id="UP000187455"/>
    </source>
</evidence>
<dbReference type="InterPro" id="IPR039577">
    <property type="entry name" value="Rad18"/>
</dbReference>
<dbReference type="GO" id="GO:0006281">
    <property type="term" value="P:DNA repair"/>
    <property type="evidence" value="ECO:0007669"/>
    <property type="project" value="UniProtKB-KW"/>
</dbReference>
<dbReference type="PROSITE" id="PS00518">
    <property type="entry name" value="ZF_RING_1"/>
    <property type="match status" value="1"/>
</dbReference>
<dbReference type="AlphaFoldDB" id="A0A1R0GVG1"/>
<comment type="pathway">
    <text evidence="3">Protein modification; protein ubiquitination.</text>
</comment>
<dbReference type="Gene3D" id="3.30.160.60">
    <property type="entry name" value="Classic Zinc Finger"/>
    <property type="match status" value="1"/>
</dbReference>
<keyword evidence="7" id="KW-0808">Transferase</keyword>
<dbReference type="FunFam" id="3.30.40.10:FF:000172">
    <property type="entry name" value="E3 ubiquitin-protein ligase RAD18"/>
    <property type="match status" value="1"/>
</dbReference>
<comment type="catalytic activity">
    <reaction evidence="1">
        <text>S-ubiquitinyl-[E2 ubiquitin-conjugating enzyme]-L-cysteine + [acceptor protein]-L-lysine = [E2 ubiquitin-conjugating enzyme]-L-cysteine + N(6)-ubiquitinyl-[acceptor protein]-L-lysine.</text>
        <dbReference type="EC" id="2.3.2.27"/>
    </reaction>
</comment>
<protein>
    <recommendedName>
        <fullName evidence="6">Postreplication repair E3 ubiquitin-protein ligase RAD18</fullName>
        <ecNumber evidence="5">2.3.2.27</ecNumber>
    </recommendedName>
    <alternativeName>
        <fullName evidence="17">Postreplication repair E3 ubiquitin-protein ligase rad18</fullName>
    </alternativeName>
    <alternativeName>
        <fullName evidence="16 18">RING-type E3 ubiquitin transferase RAD18</fullName>
    </alternativeName>
</protein>
<keyword evidence="14" id="KW-0234">DNA repair</keyword>
<dbReference type="PROSITE" id="PS50800">
    <property type="entry name" value="SAP"/>
    <property type="match status" value="1"/>
</dbReference>
<evidence type="ECO:0000256" key="12">
    <source>
        <dbReference type="ARBA" id="ARBA00022833"/>
    </source>
</evidence>
<keyword evidence="15" id="KW-0539">Nucleus</keyword>
<dbReference type="GO" id="GO:0097505">
    <property type="term" value="C:Rad6-Rad18 complex"/>
    <property type="evidence" value="ECO:0007669"/>
    <property type="project" value="TreeGrafter"/>
</dbReference>
<evidence type="ECO:0000256" key="10">
    <source>
        <dbReference type="ARBA" id="ARBA00022771"/>
    </source>
</evidence>
<dbReference type="GO" id="GO:0003697">
    <property type="term" value="F:single-stranded DNA binding"/>
    <property type="evidence" value="ECO:0007669"/>
    <property type="project" value="InterPro"/>
</dbReference>
<evidence type="ECO:0000256" key="1">
    <source>
        <dbReference type="ARBA" id="ARBA00000900"/>
    </source>
</evidence>
<evidence type="ECO:0000259" key="20">
    <source>
        <dbReference type="PROSITE" id="PS50089"/>
    </source>
</evidence>
<evidence type="ECO:0000256" key="17">
    <source>
        <dbReference type="ARBA" id="ARBA00074353"/>
    </source>
</evidence>
<keyword evidence="12" id="KW-0862">Zinc</keyword>
<evidence type="ECO:0000256" key="6">
    <source>
        <dbReference type="ARBA" id="ARBA00015551"/>
    </source>
</evidence>
<evidence type="ECO:0000256" key="7">
    <source>
        <dbReference type="ARBA" id="ARBA00022679"/>
    </source>
</evidence>
<evidence type="ECO:0000256" key="13">
    <source>
        <dbReference type="ARBA" id="ARBA00023125"/>
    </source>
</evidence>
<feature type="domain" description="SAP" evidence="21">
    <location>
        <begin position="182"/>
        <end position="216"/>
    </location>
</feature>
<evidence type="ECO:0000256" key="15">
    <source>
        <dbReference type="ARBA" id="ARBA00023242"/>
    </source>
</evidence>
<dbReference type="InterPro" id="IPR017907">
    <property type="entry name" value="Znf_RING_CS"/>
</dbReference>
<keyword evidence="9" id="KW-0227">DNA damage</keyword>
<evidence type="ECO:0000259" key="21">
    <source>
        <dbReference type="PROSITE" id="PS50800"/>
    </source>
</evidence>
<keyword evidence="10 19" id="KW-0863">Zinc-finger</keyword>
<dbReference type="EMBL" id="LSSL01003039">
    <property type="protein sequence ID" value="OLY80871.1"/>
    <property type="molecule type" value="Genomic_DNA"/>
</dbReference>
<dbReference type="GO" id="GO:0006301">
    <property type="term" value="P:DNA damage tolerance"/>
    <property type="evidence" value="ECO:0007669"/>
    <property type="project" value="InterPro"/>
</dbReference>
<evidence type="ECO:0000256" key="16">
    <source>
        <dbReference type="ARBA" id="ARBA00031783"/>
    </source>
</evidence>
<dbReference type="OrthoDB" id="9049620at2759"/>
<keyword evidence="13" id="KW-0238">DNA-binding</keyword>
<dbReference type="PROSITE" id="PS50089">
    <property type="entry name" value="ZF_RING_2"/>
    <property type="match status" value="1"/>
</dbReference>
<dbReference type="InterPro" id="IPR013083">
    <property type="entry name" value="Znf_RING/FYVE/PHD"/>
</dbReference>
<dbReference type="PANTHER" id="PTHR14134">
    <property type="entry name" value="E3 UBIQUITIN-PROTEIN LIGASE RAD18"/>
    <property type="match status" value="1"/>
</dbReference>
<dbReference type="GO" id="GO:0006513">
    <property type="term" value="P:protein monoubiquitination"/>
    <property type="evidence" value="ECO:0007669"/>
    <property type="project" value="InterPro"/>
</dbReference>
<evidence type="ECO:0000256" key="2">
    <source>
        <dbReference type="ARBA" id="ARBA00004123"/>
    </source>
</evidence>
<evidence type="ECO:0000256" key="9">
    <source>
        <dbReference type="ARBA" id="ARBA00022763"/>
    </source>
</evidence>
<feature type="domain" description="RING-type" evidence="20">
    <location>
        <begin position="7"/>
        <end position="45"/>
    </location>
</feature>
<dbReference type="SMART" id="SM00513">
    <property type="entry name" value="SAP"/>
    <property type="match status" value="1"/>
</dbReference>
<dbReference type="GO" id="GO:0005634">
    <property type="term" value="C:nucleus"/>
    <property type="evidence" value="ECO:0007669"/>
    <property type="project" value="UniProtKB-SubCell"/>
</dbReference>
<evidence type="ECO:0000256" key="19">
    <source>
        <dbReference type="PROSITE-ProRule" id="PRU00175"/>
    </source>
</evidence>
<dbReference type="SUPFAM" id="SSF57850">
    <property type="entry name" value="RING/U-box"/>
    <property type="match status" value="1"/>
</dbReference>
<dbReference type="GO" id="GO:0061630">
    <property type="term" value="F:ubiquitin protein ligase activity"/>
    <property type="evidence" value="ECO:0007669"/>
    <property type="project" value="UniProtKB-EC"/>
</dbReference>
<organism evidence="22 23">
    <name type="scientific">Smittium mucronatum</name>
    <dbReference type="NCBI Taxonomy" id="133383"/>
    <lineage>
        <taxon>Eukaryota</taxon>
        <taxon>Fungi</taxon>
        <taxon>Fungi incertae sedis</taxon>
        <taxon>Zoopagomycota</taxon>
        <taxon>Kickxellomycotina</taxon>
        <taxon>Harpellomycetes</taxon>
        <taxon>Harpellales</taxon>
        <taxon>Legeriomycetaceae</taxon>
        <taxon>Smittium</taxon>
    </lineage>
</organism>
<dbReference type="Gene3D" id="3.30.40.10">
    <property type="entry name" value="Zinc/RING finger domain, C3HC4 (zinc finger)"/>
    <property type="match status" value="1"/>
</dbReference>
<dbReference type="Pfam" id="PF13923">
    <property type="entry name" value="zf-C3HC4_2"/>
    <property type="match status" value="1"/>
</dbReference>
<evidence type="ECO:0000313" key="22">
    <source>
        <dbReference type="EMBL" id="OLY80871.1"/>
    </source>
</evidence>
<keyword evidence="8" id="KW-0479">Metal-binding</keyword>
<evidence type="ECO:0000256" key="14">
    <source>
        <dbReference type="ARBA" id="ARBA00023204"/>
    </source>
</evidence>
<dbReference type="InterPro" id="IPR001841">
    <property type="entry name" value="Znf_RING"/>
</dbReference>
<dbReference type="Proteomes" id="UP000187455">
    <property type="component" value="Unassembled WGS sequence"/>
</dbReference>
<dbReference type="SMART" id="SM00184">
    <property type="entry name" value="RING"/>
    <property type="match status" value="1"/>
</dbReference>
<evidence type="ECO:0000256" key="8">
    <source>
        <dbReference type="ARBA" id="ARBA00022723"/>
    </source>
</evidence>
<evidence type="ECO:0000256" key="4">
    <source>
        <dbReference type="ARBA" id="ARBA00009506"/>
    </source>
</evidence>
<evidence type="ECO:0000256" key="3">
    <source>
        <dbReference type="ARBA" id="ARBA00004906"/>
    </source>
</evidence>
<comment type="caution">
    <text evidence="22">The sequence shown here is derived from an EMBL/GenBank/DDBJ whole genome shotgun (WGS) entry which is preliminary data.</text>
</comment>
<sequence>MDTLLRCPICHELLDSAVGNQVCGHVFCSLCIRRYLTSTKTCPICFEGLEDRQLSKYGLIDGLVASFKVARGEIYRALESHSKAVEKKYIKEIGEEICDIDSGKVAKSGLLLAGKRKEINVECPNCSEYFMEREINSHLDACLSYKAEKGDSKTIETAPSLNDIFGKKRMIKKMPKPNKLVYSMLSESKLRKICKELGIPSNGSKQQMEARHSEWINRYLANEDSSAPKPHSKLLNDLNKWEHAVISKPPQKNPLMENANTDTFDAKEYYKSSLLIFLISSIKCAQLIYMPFL</sequence>
<keyword evidence="23" id="KW-1185">Reference proteome</keyword>
<dbReference type="GO" id="GO:0008270">
    <property type="term" value="F:zinc ion binding"/>
    <property type="evidence" value="ECO:0007669"/>
    <property type="project" value="UniProtKB-KW"/>
</dbReference>
<evidence type="ECO:0000256" key="18">
    <source>
        <dbReference type="ARBA" id="ARBA00082369"/>
    </source>
</evidence>
<dbReference type="EC" id="2.3.2.27" evidence="5"/>
<evidence type="ECO:0000256" key="11">
    <source>
        <dbReference type="ARBA" id="ARBA00022786"/>
    </source>
</evidence>
<comment type="subcellular location">
    <subcellularLocation>
        <location evidence="2">Nucleus</location>
    </subcellularLocation>
</comment>
<dbReference type="STRING" id="133383.A0A1R0GVG1"/>